<organism evidence="2 3">
    <name type="scientific">Sphingomonas kyungheensis</name>
    <dbReference type="NCBI Taxonomy" id="1069987"/>
    <lineage>
        <taxon>Bacteria</taxon>
        <taxon>Pseudomonadati</taxon>
        <taxon>Pseudomonadota</taxon>
        <taxon>Alphaproteobacteria</taxon>
        <taxon>Sphingomonadales</taxon>
        <taxon>Sphingomonadaceae</taxon>
        <taxon>Sphingomonas</taxon>
    </lineage>
</organism>
<dbReference type="Proteomes" id="UP001367771">
    <property type="component" value="Unassembled WGS sequence"/>
</dbReference>
<keyword evidence="3" id="KW-1185">Reference proteome</keyword>
<feature type="transmembrane region" description="Helical" evidence="1">
    <location>
        <begin position="210"/>
        <end position="232"/>
    </location>
</feature>
<feature type="transmembrane region" description="Helical" evidence="1">
    <location>
        <begin position="174"/>
        <end position="190"/>
    </location>
</feature>
<reference evidence="2 3" key="1">
    <citation type="journal article" date="2013" name="Int. J. Syst. Evol. Microbiol.">
        <title>Sphingomonas kyungheensis sp. nov., a bacterium with ginsenoside-converting activity isolated from soil of a ginseng field.</title>
        <authorList>
            <person name="Son H.M."/>
            <person name="Yang J.E."/>
            <person name="Park Y."/>
            <person name="Han C.K."/>
            <person name="Kim S.G."/>
            <person name="Kook M."/>
            <person name="Yi T.H."/>
        </authorList>
    </citation>
    <scope>NUCLEOTIDE SEQUENCE [LARGE SCALE GENOMIC DNA]</scope>
    <source>
        <strain evidence="2 3">LMG 26582</strain>
    </source>
</reference>
<keyword evidence="1" id="KW-0812">Transmembrane</keyword>
<sequence length="255" mass="27501">MIQTFFGDVAAAYRDGWTLARALPWLVLAMAGIELAQHAVEWRLGFFVGDAALHRQAATAPLRMAFGWPKMLTLYAVGFIAIRWCVLRDPHRALRPPPQALQRYVWVVLFQLVPAVAIIQAGSFAASASGVMAIRLTAGLAQQLSEPLLCLWFVHAALGSHDFGPLASAKATRWLYVWALLLVLIARVPASQLHARLNIWSAGQAPAMQAALLLLDAAVVGLLAVIVPAAQVRAARRIAARRGIALTPDGAMPSP</sequence>
<evidence type="ECO:0008006" key="4">
    <source>
        <dbReference type="Google" id="ProtNLM"/>
    </source>
</evidence>
<dbReference type="EMBL" id="JBBBDM010000010">
    <property type="protein sequence ID" value="MEI5688539.1"/>
    <property type="molecule type" value="Genomic_DNA"/>
</dbReference>
<dbReference type="RefSeq" id="WP_336545887.1">
    <property type="nucleotide sequence ID" value="NZ_JBBBDM010000010.1"/>
</dbReference>
<protein>
    <recommendedName>
        <fullName evidence="4">DUF4328 domain-containing protein</fullName>
    </recommendedName>
</protein>
<evidence type="ECO:0000313" key="3">
    <source>
        <dbReference type="Proteomes" id="UP001367771"/>
    </source>
</evidence>
<evidence type="ECO:0000256" key="1">
    <source>
        <dbReference type="SAM" id="Phobius"/>
    </source>
</evidence>
<evidence type="ECO:0000313" key="2">
    <source>
        <dbReference type="EMBL" id="MEI5688539.1"/>
    </source>
</evidence>
<keyword evidence="1" id="KW-1133">Transmembrane helix</keyword>
<name>A0ABU8H6E0_9SPHN</name>
<feature type="transmembrane region" description="Helical" evidence="1">
    <location>
        <begin position="65"/>
        <end position="84"/>
    </location>
</feature>
<comment type="caution">
    <text evidence="2">The sequence shown here is derived from an EMBL/GenBank/DDBJ whole genome shotgun (WGS) entry which is preliminary data.</text>
</comment>
<gene>
    <name evidence="2" type="ORF">V8201_15710</name>
</gene>
<accession>A0ABU8H6E0</accession>
<feature type="transmembrane region" description="Helical" evidence="1">
    <location>
        <begin position="104"/>
        <end position="126"/>
    </location>
</feature>
<proteinExistence type="predicted"/>
<keyword evidence="1" id="KW-0472">Membrane</keyword>